<evidence type="ECO:0000256" key="7">
    <source>
        <dbReference type="ARBA" id="ARBA00022833"/>
    </source>
</evidence>
<comment type="pathway">
    <text evidence="2">Protein modification; protein ubiquitination.</text>
</comment>
<dbReference type="Proteomes" id="UP000694005">
    <property type="component" value="Chromosome A10"/>
</dbReference>
<feature type="chain" id="PRO_5034028635" description="CHY-type domain-containing protein" evidence="10">
    <location>
        <begin position="23"/>
        <end position="949"/>
    </location>
</feature>
<evidence type="ECO:0000256" key="2">
    <source>
        <dbReference type="ARBA" id="ARBA00004906"/>
    </source>
</evidence>
<evidence type="ECO:0000256" key="4">
    <source>
        <dbReference type="ARBA" id="ARBA00022771"/>
    </source>
</evidence>
<dbReference type="Gene3D" id="3.30.40.10">
    <property type="entry name" value="Zinc/RING finger domain, C3HC4 (zinc finger)"/>
    <property type="match status" value="1"/>
</dbReference>
<dbReference type="InterPro" id="IPR037274">
    <property type="entry name" value="Znf_CHY_sf"/>
</dbReference>
<dbReference type="InterPro" id="IPR039512">
    <property type="entry name" value="RCHY1_zinc-ribbon"/>
</dbReference>
<feature type="signal peptide" evidence="10">
    <location>
        <begin position="1"/>
        <end position="22"/>
    </location>
</feature>
<keyword evidence="4 9" id="KW-0863">Zinc-finger</keyword>
<keyword evidence="8" id="KW-0539">Nucleus</keyword>
<dbReference type="PROSITE" id="PS51270">
    <property type="entry name" value="ZF_CTCHY"/>
    <property type="match status" value="1"/>
</dbReference>
<name>A0A8D9MGK4_BRACM</name>
<keyword evidence="3" id="KW-0479">Metal-binding</keyword>
<comment type="subcellular location">
    <subcellularLocation>
        <location evidence="1">Nucleus</location>
    </subcellularLocation>
</comment>
<dbReference type="Gramene" id="A10p21770.2_BraZ1">
    <property type="protein sequence ID" value="A10p21770.2_BraZ1.CDS"/>
    <property type="gene ID" value="A10g21770.2_BraZ1"/>
</dbReference>
<dbReference type="CDD" id="cd00519">
    <property type="entry name" value="Lipase_3"/>
    <property type="match status" value="2"/>
</dbReference>
<dbReference type="PROSITE" id="PS50089">
    <property type="entry name" value="ZF_RING_2"/>
    <property type="match status" value="1"/>
</dbReference>
<keyword evidence="7" id="KW-0862">Zinc</keyword>
<evidence type="ECO:0000256" key="5">
    <source>
        <dbReference type="ARBA" id="ARBA00022786"/>
    </source>
</evidence>
<feature type="domain" description="RING-type" evidence="11">
    <location>
        <begin position="835"/>
        <end position="878"/>
    </location>
</feature>
<dbReference type="GO" id="GO:0016787">
    <property type="term" value="F:hydrolase activity"/>
    <property type="evidence" value="ECO:0007669"/>
    <property type="project" value="UniProtKB-KW"/>
</dbReference>
<dbReference type="PANTHER" id="PTHR45856:SF11">
    <property type="entry name" value="FUNGAL LIPASE-LIKE DOMAIN-CONTAINING PROTEIN"/>
    <property type="match status" value="1"/>
</dbReference>
<proteinExistence type="predicted"/>
<dbReference type="AlphaFoldDB" id="A0A8D9MGK4"/>
<evidence type="ECO:0000256" key="8">
    <source>
        <dbReference type="ARBA" id="ARBA00023242"/>
    </source>
</evidence>
<evidence type="ECO:0000256" key="1">
    <source>
        <dbReference type="ARBA" id="ARBA00004123"/>
    </source>
</evidence>
<dbReference type="SUPFAM" id="SSF161219">
    <property type="entry name" value="CHY zinc finger-like"/>
    <property type="match status" value="1"/>
</dbReference>
<dbReference type="InterPro" id="IPR013083">
    <property type="entry name" value="Znf_RING/FYVE/PHD"/>
</dbReference>
<dbReference type="Pfam" id="PF05495">
    <property type="entry name" value="zf-CHY"/>
    <property type="match status" value="1"/>
</dbReference>
<dbReference type="InterPro" id="IPR008913">
    <property type="entry name" value="Znf_CHY"/>
</dbReference>
<reference evidence="14 15" key="1">
    <citation type="submission" date="2021-07" db="EMBL/GenBank/DDBJ databases">
        <authorList>
            <consortium name="Genoscope - CEA"/>
            <person name="William W."/>
        </authorList>
    </citation>
    <scope>NUCLEOTIDE SEQUENCE [LARGE SCALE GENOMIC DNA]</scope>
</reference>
<accession>A0A8D9MGK4</accession>
<dbReference type="InterPro" id="IPR017921">
    <property type="entry name" value="Znf_CTCHY"/>
</dbReference>
<dbReference type="PANTHER" id="PTHR45856">
    <property type="entry name" value="ALPHA/BETA-HYDROLASES SUPERFAMILY PROTEIN"/>
    <property type="match status" value="1"/>
</dbReference>
<dbReference type="CDD" id="cd16464">
    <property type="entry name" value="RING-H2_Pirh2-like"/>
    <property type="match status" value="1"/>
</dbReference>
<dbReference type="SUPFAM" id="SSF57850">
    <property type="entry name" value="RING/U-box"/>
    <property type="match status" value="1"/>
</dbReference>
<dbReference type="GO" id="GO:0008270">
    <property type="term" value="F:zinc ion binding"/>
    <property type="evidence" value="ECO:0007669"/>
    <property type="project" value="UniProtKB-KW"/>
</dbReference>
<dbReference type="Gene3D" id="2.20.28.10">
    <property type="match status" value="1"/>
</dbReference>
<dbReference type="SUPFAM" id="SSF53474">
    <property type="entry name" value="alpha/beta-Hydrolases"/>
    <property type="match status" value="2"/>
</dbReference>
<keyword evidence="6" id="KW-0378">Hydrolase</keyword>
<evidence type="ECO:0000259" key="12">
    <source>
        <dbReference type="PROSITE" id="PS51266"/>
    </source>
</evidence>
<evidence type="ECO:0000313" key="14">
    <source>
        <dbReference type="EMBL" id="CAG7910931.1"/>
    </source>
</evidence>
<dbReference type="SMART" id="SM00184">
    <property type="entry name" value="RING"/>
    <property type="match status" value="1"/>
</dbReference>
<dbReference type="Pfam" id="PF01764">
    <property type="entry name" value="Lipase_3"/>
    <property type="match status" value="2"/>
</dbReference>
<evidence type="ECO:0000256" key="3">
    <source>
        <dbReference type="ARBA" id="ARBA00022723"/>
    </source>
</evidence>
<evidence type="ECO:0000259" key="11">
    <source>
        <dbReference type="PROSITE" id="PS50089"/>
    </source>
</evidence>
<dbReference type="InterPro" id="IPR029058">
    <property type="entry name" value="AB_hydrolase_fold"/>
</dbReference>
<gene>
    <name evidence="14" type="ORF">BRAPAZ1V2_A10P21770.2</name>
</gene>
<evidence type="ECO:0000256" key="10">
    <source>
        <dbReference type="SAM" id="SignalP"/>
    </source>
</evidence>
<dbReference type="Pfam" id="PF14599">
    <property type="entry name" value="zinc_ribbon_6"/>
    <property type="match status" value="1"/>
</dbReference>
<evidence type="ECO:0000256" key="9">
    <source>
        <dbReference type="PROSITE-ProRule" id="PRU00601"/>
    </source>
</evidence>
<dbReference type="GO" id="GO:0006629">
    <property type="term" value="P:lipid metabolic process"/>
    <property type="evidence" value="ECO:0007669"/>
    <property type="project" value="InterPro"/>
</dbReference>
<dbReference type="Pfam" id="PF13639">
    <property type="entry name" value="zf-RING_2"/>
    <property type="match status" value="1"/>
</dbReference>
<dbReference type="InterPro" id="IPR051218">
    <property type="entry name" value="Sec_MonoDiacylglyc_Lipase"/>
</dbReference>
<evidence type="ECO:0008006" key="16">
    <source>
        <dbReference type="Google" id="ProtNLM"/>
    </source>
</evidence>
<evidence type="ECO:0000259" key="13">
    <source>
        <dbReference type="PROSITE" id="PS51270"/>
    </source>
</evidence>
<dbReference type="FunFam" id="2.20.28.10:FF:000009">
    <property type="entry name" value="RING finger and CHY zinc finger domain-containing protein 1"/>
    <property type="match status" value="1"/>
</dbReference>
<dbReference type="EMBL" id="LS974626">
    <property type="protein sequence ID" value="CAG7910931.1"/>
    <property type="molecule type" value="Genomic_DNA"/>
</dbReference>
<dbReference type="SUPFAM" id="SSF161245">
    <property type="entry name" value="Zinc hairpin stack"/>
    <property type="match status" value="1"/>
</dbReference>
<dbReference type="PROSITE" id="PS51266">
    <property type="entry name" value="ZF_CHY"/>
    <property type="match status" value="1"/>
</dbReference>
<organism evidence="14 15">
    <name type="scientific">Brassica campestris</name>
    <name type="common">Field mustard</name>
    <dbReference type="NCBI Taxonomy" id="3711"/>
    <lineage>
        <taxon>Eukaryota</taxon>
        <taxon>Viridiplantae</taxon>
        <taxon>Streptophyta</taxon>
        <taxon>Embryophyta</taxon>
        <taxon>Tracheophyta</taxon>
        <taxon>Spermatophyta</taxon>
        <taxon>Magnoliopsida</taxon>
        <taxon>eudicotyledons</taxon>
        <taxon>Gunneridae</taxon>
        <taxon>Pentapetalae</taxon>
        <taxon>rosids</taxon>
        <taxon>malvids</taxon>
        <taxon>Brassicales</taxon>
        <taxon>Brassicaceae</taxon>
        <taxon>Brassiceae</taxon>
        <taxon>Brassica</taxon>
    </lineage>
</organism>
<dbReference type="InterPro" id="IPR037275">
    <property type="entry name" value="Znf_CTCHY_sf"/>
</dbReference>
<dbReference type="InterPro" id="IPR001841">
    <property type="entry name" value="Znf_RING"/>
</dbReference>
<keyword evidence="5" id="KW-0833">Ubl conjugation pathway</keyword>
<dbReference type="GO" id="GO:0005634">
    <property type="term" value="C:nucleus"/>
    <property type="evidence" value="ECO:0007669"/>
    <property type="project" value="UniProtKB-SubCell"/>
</dbReference>
<sequence>MGQKRWMFLLAIFAVLLSFTSGRGVLKLKSDDDRHVYNHTLTLTLVEYASAVYVSDLTELFNWTCERCNGLTKGFEVIEIIFDVEHCLQAYVGVAKDLNAIIIAFRGTQEHSIQNWVSDLFWKQLDLNYPDMPDAMVHHGFYSAYHNTTLRPAVLGAVQRAKISYGANINIIVTGHSMGGAMAAFCGLDLVVNEGEENVQVMTFGQPRVGNAAFASYYSLLVPNTFRITHEHDMVPHLPPYYHIFPQKTYHHFPTEVWVRDLGFSSLVLASVEKVCDNTGEDPTCSRSVVGNSISDHLKYFGIDLRCETWRQCTIVMSHEMDRFSRKDSKGNLVMSRTLPSTTVSETEALLENVFVWLDMEHKRWVFLLAIFACLLFFSRGRVLKWKTDDDSPVYNHTLALTLVEYTSAVYMSDLTELFTWTCERCNGLTKGFQVIEIIVDIEHCLQGYVGVAKDLNAIVIAFRGTQEHSIQNWVSDLFWKQLDLNYPDMPDAMVHHGFYSAYHNTTVRPAVLDAVKRAKKFYGENIKIMVTGHSMGGAMAAFCGLDLVVNEGYENVQVMTFGQPRIGNAAFASYYSLLVPNTFRITHDRDIVPHLPPFFYLFPQKTYHHFPTEVWVRDLSVLKIVRFGIEKVCDNTGEDPTCCRSVMGSSISDHLTYFGVELMSIYLYLFLSLSALSPPVLMEASPNDRLHFGVMAFGCDHYNRRCQIRAPCCNEVFSCRHCHNESTSTLRNIYDRHELVRQDVKQVICSVCDTEQPVAQVCTNCGVNMGEYFCDICKFYDDNTAKEQFHCDDCGICRVGGRENFFHCKKCGSCYAIGLRNNHRCVEDSMRHHCPICYEYLFDSLKDTTVMKCGHTMHFECYHEMLKRDKFCCPICSRSVIDMSKTWQRMDEEIEATSMPSDYRDKKVWILCNDCNDTTEVNFHIIGQKCGHCRSYNTRAIGPPVLPQ</sequence>
<evidence type="ECO:0000256" key="6">
    <source>
        <dbReference type="ARBA" id="ARBA00022801"/>
    </source>
</evidence>
<protein>
    <recommendedName>
        <fullName evidence="16">CHY-type domain-containing protein</fullName>
    </recommendedName>
</protein>
<dbReference type="Gene3D" id="3.40.50.1820">
    <property type="entry name" value="alpha/beta hydrolase"/>
    <property type="match status" value="2"/>
</dbReference>
<feature type="domain" description="CTCHY-type" evidence="13">
    <location>
        <begin position="770"/>
        <end position="834"/>
    </location>
</feature>
<keyword evidence="10" id="KW-0732">Signal</keyword>
<dbReference type="InterPro" id="IPR002921">
    <property type="entry name" value="Fungal_lipase-type"/>
</dbReference>
<evidence type="ECO:0000313" key="15">
    <source>
        <dbReference type="Proteomes" id="UP000694005"/>
    </source>
</evidence>
<feature type="domain" description="CHY-type" evidence="12">
    <location>
        <begin position="693"/>
        <end position="768"/>
    </location>
</feature>